<proteinExistence type="predicted"/>
<feature type="region of interest" description="Disordered" evidence="1">
    <location>
        <begin position="935"/>
        <end position="962"/>
    </location>
</feature>
<feature type="compositionally biased region" description="Basic and acidic residues" evidence="1">
    <location>
        <begin position="60"/>
        <end position="71"/>
    </location>
</feature>
<dbReference type="AlphaFoldDB" id="A0A1V8T443"/>
<accession>A0A1V8T443</accession>
<dbReference type="OrthoDB" id="3029913at2759"/>
<dbReference type="InParanoid" id="A0A1V8T443"/>
<evidence type="ECO:0000256" key="1">
    <source>
        <dbReference type="SAM" id="MobiDB-lite"/>
    </source>
</evidence>
<dbReference type="STRING" id="1507870.A0A1V8T443"/>
<evidence type="ECO:0000313" key="3">
    <source>
        <dbReference type="Proteomes" id="UP000192596"/>
    </source>
</evidence>
<feature type="region of interest" description="Disordered" evidence="1">
    <location>
        <begin position="58"/>
        <end position="89"/>
    </location>
</feature>
<name>A0A1V8T443_9PEZI</name>
<keyword evidence="3" id="KW-1185">Reference proteome</keyword>
<sequence length="1199" mass="133129">MARDIPLRHMAKFLAANAGTPFEPPLVKPGEMQLYSYYRPGLLAGDYSINVEQVIESDSYESKDPPNDHDKGWRRKKLSKQNRREASQNVFIPAPQEFEVMAPQFAIERSMVNSYYPPDGHQDEARILPHIVLNDPHFPWERHAGAGVLMPDLCDPDLESDRVTPKTSNPPTNMFRSAVPWLAVMVFDPAELILPVNFKPNLIKDSPSIDLKLDKQPLSGAFAMQVQEYMRLTLGSRINYDAGFATDTKGLDELKASNEAMTAIFPTKATFLKLFTQTAADGTMQSNVEGNKYLAHMRAVNTEGFPDAGVEQVGNYSIVVSGRTARLDLTVPTTQICHLISIEHVDSTLQGVHDAVKTDNDAIAAELLADPKSTKVATVGMERIAMVSLFSWTYTALPPHPWDFVEDTREIMKSMQMLKAPQSLLDVLVEASKVTSATPAVATKQAKTAGALHKRLDAGYSLARWRTETGEETAAFSRGPLVPQRVQWPPRDDWCAGSNTSKEYQILDPATGLIDLSYSSAWQLGKALAIADTAFNAALMRFRSLVYNWAVSKVHSDDNGVTSTHTIIAGLTDKMKTLKSLAKGTSTPEPQRIVQPTARTLPPHAIDDPAIRPRIALAMKDEIAKQTSAGSAIWTEFSLDKPNNSDWPLISSWLANKLSLADIPAHYLIPDPSFLPNESLRFFHIDRNWTDCLIDGALSVANHLDRDDDLVRDYIKGVFNEYLKADVGGAHMQVPFNGFILRSQIVQVMPDLRITVTWTGDDPKKPASRAPYCRYTKLDDITLLCLLDRQVEELDNITFAQPPHQQRFSLGSSLTTTGLPKFNLTKLYTRSPLVGKDWPTLSPSPSDTEAAAWYDVDSRMVRVTPLAKAINAKLTFGSASGKDEAYLDYVPNSAELAMELNDKAYYFKVTPSTSISKLGETDIRQLWCAKSRDWTTDPVETEDTSATAGMGEQEPDGISQGDPKNNIRIQAPFDPPARAVASTNVTVTGKPADISPIMNSNRQSWFSLDIFPDYKGKPPKWDRDAYDPNGYIPMKNDYLFDLIFVIRKSSGGNAQNLAEVVVNLPHSGVTDVEALVDVNYNDPRARMLSNQRFVVYINWTTTHIQIRVVPRSAKPRPTIVMNDERTRDLSFRLAEVPIALGIGPTSVNVHGQGQQPGFRTKVRWEEKYYTDDMRAFVSVPGGGKGIKELWKVDSGDPGK</sequence>
<feature type="compositionally biased region" description="Basic residues" evidence="1">
    <location>
        <begin position="72"/>
        <end position="81"/>
    </location>
</feature>
<evidence type="ECO:0000313" key="2">
    <source>
        <dbReference type="EMBL" id="OQO06176.1"/>
    </source>
</evidence>
<dbReference type="EMBL" id="NAJO01000017">
    <property type="protein sequence ID" value="OQO06176.1"/>
    <property type="molecule type" value="Genomic_DNA"/>
</dbReference>
<dbReference type="Proteomes" id="UP000192596">
    <property type="component" value="Unassembled WGS sequence"/>
</dbReference>
<gene>
    <name evidence="2" type="ORF">B0A48_08764</name>
</gene>
<protein>
    <submittedName>
        <fullName evidence="2">Uncharacterized protein</fullName>
    </submittedName>
</protein>
<comment type="caution">
    <text evidence="2">The sequence shown here is derived from an EMBL/GenBank/DDBJ whole genome shotgun (WGS) entry which is preliminary data.</text>
</comment>
<reference evidence="3" key="1">
    <citation type="submission" date="2017-03" db="EMBL/GenBank/DDBJ databases">
        <title>Genomes of endolithic fungi from Antarctica.</title>
        <authorList>
            <person name="Coleine C."/>
            <person name="Masonjones S."/>
            <person name="Stajich J.E."/>
        </authorList>
    </citation>
    <scope>NUCLEOTIDE SEQUENCE [LARGE SCALE GENOMIC DNA]</scope>
    <source>
        <strain evidence="3">CCFEE 5527</strain>
    </source>
</reference>
<organism evidence="2 3">
    <name type="scientific">Cryoendolithus antarcticus</name>
    <dbReference type="NCBI Taxonomy" id="1507870"/>
    <lineage>
        <taxon>Eukaryota</taxon>
        <taxon>Fungi</taxon>
        <taxon>Dikarya</taxon>
        <taxon>Ascomycota</taxon>
        <taxon>Pezizomycotina</taxon>
        <taxon>Dothideomycetes</taxon>
        <taxon>Dothideomycetidae</taxon>
        <taxon>Cladosporiales</taxon>
        <taxon>Cladosporiaceae</taxon>
        <taxon>Cryoendolithus</taxon>
    </lineage>
</organism>